<evidence type="ECO:0000256" key="4">
    <source>
        <dbReference type="ARBA" id="ARBA00022801"/>
    </source>
</evidence>
<dbReference type="EMBL" id="JAJSOF020000017">
    <property type="protein sequence ID" value="KAJ4439462.1"/>
    <property type="molecule type" value="Genomic_DNA"/>
</dbReference>
<comment type="subcellular location">
    <subcellularLocation>
        <location evidence="1">Nucleus</location>
    </subcellularLocation>
</comment>
<evidence type="ECO:0000259" key="7">
    <source>
        <dbReference type="SMART" id="SM01168"/>
    </source>
</evidence>
<feature type="domain" description="DUF1907" evidence="7">
    <location>
        <begin position="27"/>
        <end position="355"/>
    </location>
</feature>
<evidence type="ECO:0000256" key="5">
    <source>
        <dbReference type="ARBA" id="ARBA00022833"/>
    </source>
</evidence>
<comment type="caution">
    <text evidence="8">The sequence shown here is derived from an EMBL/GenBank/DDBJ whole genome shotgun (WGS) entry which is preliminary data.</text>
</comment>
<dbReference type="Pfam" id="PF08925">
    <property type="entry name" value="DUF1907"/>
    <property type="match status" value="2"/>
</dbReference>
<evidence type="ECO:0000256" key="3">
    <source>
        <dbReference type="ARBA" id="ARBA00022723"/>
    </source>
</evidence>
<keyword evidence="9" id="KW-1185">Reference proteome</keyword>
<reference evidence="8 9" key="1">
    <citation type="journal article" date="2022" name="Allergy">
        <title>Genome assembly and annotation of Periplaneta americana reveal a comprehensive cockroach allergen profile.</title>
        <authorList>
            <person name="Wang L."/>
            <person name="Xiong Q."/>
            <person name="Saelim N."/>
            <person name="Wang L."/>
            <person name="Nong W."/>
            <person name="Wan A.T."/>
            <person name="Shi M."/>
            <person name="Liu X."/>
            <person name="Cao Q."/>
            <person name="Hui J.H.L."/>
            <person name="Sookrung N."/>
            <person name="Leung T.F."/>
            <person name="Tungtrongchitr A."/>
            <person name="Tsui S.K.W."/>
        </authorList>
    </citation>
    <scope>NUCLEOTIDE SEQUENCE [LARGE SCALE GENOMIC DNA]</scope>
    <source>
        <strain evidence="8">PWHHKU_190912</strain>
    </source>
</reference>
<evidence type="ECO:0000256" key="6">
    <source>
        <dbReference type="ARBA" id="ARBA00023242"/>
    </source>
</evidence>
<dbReference type="Proteomes" id="UP001148838">
    <property type="component" value="Unassembled WGS sequence"/>
</dbReference>
<dbReference type="SMART" id="SM01168">
    <property type="entry name" value="DUF1907"/>
    <property type="match status" value="1"/>
</dbReference>
<sequence length="367" mass="40417">MAGTVLKNPPVAHKPFFVPPLEEVVKVLSNGLTSNFAKVEVDIVDCPDLTKEPFTLACKGLGGKPRLIEVGGPPYLLPLVKRDKVYDMKDLGKLADVEPAFLIGAGAGPWPYAGVNCEMMVNLEVKGGNANNHTRISKVNTKDGSCILERLPDSETRCALLANIFCSEGKPGKVLKVSCKKRTGKDDFIASIRKTLQAHYKEKAVEYAIRKVQDNTEGLELNGLHQLLVYADDVNMLGENPQTIRENAEILLEASLGGTFLLKEGKAKQHVMPDFSTTPVNTDEEVEKWLHFYNMSAPLIAVGTLASADPGLDLRLQHFHSFSHHGEGGHYHIDTEPDTVEYLGYFSLAEYVYRVDQPAETHHVGRD</sequence>
<accession>A0ABQ8T0M0</accession>
<gene>
    <name evidence="8" type="ORF">ANN_07586</name>
</gene>
<dbReference type="PANTHER" id="PTHR13204:SF1">
    <property type="entry name" value="ESTER HYDROLASE C11ORF54"/>
    <property type="match status" value="1"/>
</dbReference>
<dbReference type="CDD" id="cd17298">
    <property type="entry name" value="DUF1907"/>
    <property type="match status" value="1"/>
</dbReference>
<evidence type="ECO:0000256" key="1">
    <source>
        <dbReference type="ARBA" id="ARBA00004123"/>
    </source>
</evidence>
<evidence type="ECO:0000313" key="9">
    <source>
        <dbReference type="Proteomes" id="UP001148838"/>
    </source>
</evidence>
<keyword evidence="4" id="KW-0378">Hydrolase</keyword>
<organism evidence="8 9">
    <name type="scientific">Periplaneta americana</name>
    <name type="common">American cockroach</name>
    <name type="synonym">Blatta americana</name>
    <dbReference type="NCBI Taxonomy" id="6978"/>
    <lineage>
        <taxon>Eukaryota</taxon>
        <taxon>Metazoa</taxon>
        <taxon>Ecdysozoa</taxon>
        <taxon>Arthropoda</taxon>
        <taxon>Hexapoda</taxon>
        <taxon>Insecta</taxon>
        <taxon>Pterygota</taxon>
        <taxon>Neoptera</taxon>
        <taxon>Polyneoptera</taxon>
        <taxon>Dictyoptera</taxon>
        <taxon>Blattodea</taxon>
        <taxon>Blattoidea</taxon>
        <taxon>Blattidae</taxon>
        <taxon>Blattinae</taxon>
        <taxon>Periplaneta</taxon>
    </lineage>
</organism>
<keyword evidence="5" id="KW-0862">Zinc</keyword>
<keyword evidence="6" id="KW-0539">Nucleus</keyword>
<name>A0ABQ8T0M0_PERAM</name>
<comment type="subunit">
    <text evidence="2">Monomer.</text>
</comment>
<evidence type="ECO:0000313" key="8">
    <source>
        <dbReference type="EMBL" id="KAJ4439462.1"/>
    </source>
</evidence>
<dbReference type="InterPro" id="IPR015021">
    <property type="entry name" value="C11orf54_DUF1907"/>
</dbReference>
<dbReference type="SUPFAM" id="SSF117856">
    <property type="entry name" value="AF0104/ALDC/Ptd012-like"/>
    <property type="match status" value="2"/>
</dbReference>
<evidence type="ECO:0000256" key="2">
    <source>
        <dbReference type="ARBA" id="ARBA00011245"/>
    </source>
</evidence>
<dbReference type="PANTHER" id="PTHR13204">
    <property type="entry name" value="PTD012 PROTEIN"/>
    <property type="match status" value="1"/>
</dbReference>
<keyword evidence="3" id="KW-0479">Metal-binding</keyword>
<proteinExistence type="predicted"/>
<protein>
    <recommendedName>
        <fullName evidence="7">DUF1907 domain-containing protein</fullName>
    </recommendedName>
</protein>